<reference evidence="2" key="1">
    <citation type="submission" date="2021-02" db="EMBL/GenBank/DDBJ databases">
        <authorList>
            <person name="Nowell W R."/>
        </authorList>
    </citation>
    <scope>NUCLEOTIDE SEQUENCE</scope>
</reference>
<feature type="compositionally biased region" description="Low complexity" evidence="1">
    <location>
        <begin position="51"/>
        <end position="62"/>
    </location>
</feature>
<dbReference type="Proteomes" id="UP000676336">
    <property type="component" value="Unassembled WGS sequence"/>
</dbReference>
<dbReference type="EMBL" id="CAJOBI010056394">
    <property type="protein sequence ID" value="CAF4395806.1"/>
    <property type="molecule type" value="Genomic_DNA"/>
</dbReference>
<evidence type="ECO:0000313" key="2">
    <source>
        <dbReference type="EMBL" id="CAF4395806.1"/>
    </source>
</evidence>
<evidence type="ECO:0000313" key="3">
    <source>
        <dbReference type="Proteomes" id="UP000676336"/>
    </source>
</evidence>
<evidence type="ECO:0000256" key="1">
    <source>
        <dbReference type="SAM" id="MobiDB-lite"/>
    </source>
</evidence>
<feature type="compositionally biased region" description="Polar residues" evidence="1">
    <location>
        <begin position="63"/>
        <end position="77"/>
    </location>
</feature>
<accession>A0A8S2VEL0</accession>
<proteinExistence type="predicted"/>
<comment type="caution">
    <text evidence="2">The sequence shown here is derived from an EMBL/GenBank/DDBJ whole genome shotgun (WGS) entry which is preliminary data.</text>
</comment>
<feature type="non-terminal residue" evidence="2">
    <location>
        <position position="77"/>
    </location>
</feature>
<feature type="compositionally biased region" description="Polar residues" evidence="1">
    <location>
        <begin position="22"/>
        <end position="31"/>
    </location>
</feature>
<name>A0A8S2VEL0_9BILA</name>
<sequence length="77" mass="8385">FSSVHIQEPSESVDVDAKRSTKGSLESATLNETEEDSRKHSTLNESLTNDQSQSTASSPSQQLYNSMHQTATISPSE</sequence>
<gene>
    <name evidence="2" type="ORF">SMN809_LOCUS30213</name>
</gene>
<dbReference type="AlphaFoldDB" id="A0A8S2VEL0"/>
<feature type="region of interest" description="Disordered" evidence="1">
    <location>
        <begin position="1"/>
        <end position="77"/>
    </location>
</feature>
<feature type="non-terminal residue" evidence="2">
    <location>
        <position position="1"/>
    </location>
</feature>
<protein>
    <submittedName>
        <fullName evidence="2">Uncharacterized protein</fullName>
    </submittedName>
</protein>
<organism evidence="2 3">
    <name type="scientific">Rotaria magnacalcarata</name>
    <dbReference type="NCBI Taxonomy" id="392030"/>
    <lineage>
        <taxon>Eukaryota</taxon>
        <taxon>Metazoa</taxon>
        <taxon>Spiralia</taxon>
        <taxon>Gnathifera</taxon>
        <taxon>Rotifera</taxon>
        <taxon>Eurotatoria</taxon>
        <taxon>Bdelloidea</taxon>
        <taxon>Philodinida</taxon>
        <taxon>Philodinidae</taxon>
        <taxon>Rotaria</taxon>
    </lineage>
</organism>